<organism evidence="2 3">
    <name type="scientific">Roseburia intestinalis</name>
    <dbReference type="NCBI Taxonomy" id="166486"/>
    <lineage>
        <taxon>Bacteria</taxon>
        <taxon>Bacillati</taxon>
        <taxon>Bacillota</taxon>
        <taxon>Clostridia</taxon>
        <taxon>Lachnospirales</taxon>
        <taxon>Lachnospiraceae</taxon>
        <taxon>Roseburia</taxon>
    </lineage>
</organism>
<dbReference type="NCBIfam" id="TIGR01714">
    <property type="entry name" value="phage_rep_org_N"/>
    <property type="match status" value="1"/>
</dbReference>
<evidence type="ECO:0000259" key="1">
    <source>
        <dbReference type="Pfam" id="PF09681"/>
    </source>
</evidence>
<comment type="caution">
    <text evidence="2">The sequence shown here is derived from an EMBL/GenBank/DDBJ whole genome shotgun (WGS) entry which is preliminary data.</text>
</comment>
<evidence type="ECO:0000313" key="3">
    <source>
        <dbReference type="Proteomes" id="UP000283513"/>
    </source>
</evidence>
<dbReference type="Pfam" id="PF09681">
    <property type="entry name" value="Phage_rep_org_N"/>
    <property type="match status" value="1"/>
</dbReference>
<dbReference type="Proteomes" id="UP000283513">
    <property type="component" value="Unassembled WGS sequence"/>
</dbReference>
<name>A0A413Z5U5_9FIRM</name>
<feature type="domain" description="Phage replisome organiser N-terminal" evidence="1">
    <location>
        <begin position="9"/>
        <end position="123"/>
    </location>
</feature>
<dbReference type="EMBL" id="QSHO01000008">
    <property type="protein sequence ID" value="RHC16763.1"/>
    <property type="molecule type" value="Genomic_DNA"/>
</dbReference>
<dbReference type="InterPro" id="IPR010056">
    <property type="entry name" value="Phage_rep_org__N"/>
</dbReference>
<gene>
    <name evidence="2" type="ORF">DW856_10675</name>
</gene>
<reference evidence="2 3" key="1">
    <citation type="submission" date="2018-08" db="EMBL/GenBank/DDBJ databases">
        <title>A genome reference for cultivated species of the human gut microbiota.</title>
        <authorList>
            <person name="Zou Y."/>
            <person name="Xue W."/>
            <person name="Luo G."/>
        </authorList>
    </citation>
    <scope>NUCLEOTIDE SEQUENCE [LARGE SCALE GENOMIC DNA]</scope>
    <source>
        <strain evidence="2 3">AM37-1AC</strain>
    </source>
</reference>
<accession>A0A413Z5U5</accession>
<evidence type="ECO:0000313" key="2">
    <source>
        <dbReference type="EMBL" id="RHC16763.1"/>
    </source>
</evidence>
<dbReference type="AlphaFoldDB" id="A0A413Z5U5"/>
<sequence>MAENKRYYWLKLMDDFFDSKRIKKLRKMAGGDTYTIIYLKMQLLSLKKGGYLEYSGLEDEFYKEIALDIDEDEINVQVTIQYLLSCGLLETSDSIEYKLPFVQDNLGSETASTRRSRKSRENAQKALQCNSGATECNILQQNCNVEIDIEKDIDTDIEIEKENTKESVPASDLDFDAEWGWEYTINAYPKKTSLTSAKVAWMDKLLEVIEPNRKAVAKLIYEATVAYVTDYIEKNPDDTNYRYIPKYGDWLKEDCDYWIRQVEKRKRGESS</sequence>
<dbReference type="RefSeq" id="WP_118598021.1">
    <property type="nucleotide sequence ID" value="NZ_QSHO01000008.1"/>
</dbReference>
<proteinExistence type="predicted"/>
<protein>
    <recommendedName>
        <fullName evidence="1">Phage replisome organiser N-terminal domain-containing protein</fullName>
    </recommendedName>
</protein>